<feature type="active site" description="Charge relay system" evidence="7">
    <location>
        <position position="147"/>
    </location>
</feature>
<evidence type="ECO:0000256" key="2">
    <source>
        <dbReference type="ARBA" id="ARBA00012479"/>
    </source>
</evidence>
<comment type="function">
    <text evidence="8">Serine hydrolase involved in the detoxification of formaldehyde.</text>
</comment>
<reference evidence="9 10" key="1">
    <citation type="submission" date="2015-07" db="EMBL/GenBank/DDBJ databases">
        <title>Whole genome sequencing of Bosea vaviloviae isolated from cave pool.</title>
        <authorList>
            <person name="Tan N.E.H."/>
            <person name="Lee Y.P."/>
            <person name="Gan H.M."/>
            <person name="Barton H."/>
            <person name="Savka M.A."/>
        </authorList>
    </citation>
    <scope>NUCLEOTIDE SEQUENCE [LARGE SCALE GENOMIC DNA]</scope>
    <source>
        <strain evidence="9 10">SD260</strain>
    </source>
</reference>
<evidence type="ECO:0000256" key="3">
    <source>
        <dbReference type="ARBA" id="ARBA00022487"/>
    </source>
</evidence>
<dbReference type="GO" id="GO:0046294">
    <property type="term" value="P:formaldehyde catabolic process"/>
    <property type="evidence" value="ECO:0007669"/>
    <property type="project" value="InterPro"/>
</dbReference>
<sequence length="279" mass="30784">MELLSSSKAFGGSQRVYRHDSAACACPMTFAIYLPHQIEDGPVPLLWYLSGLTCTHQNVMDKGEYRAAAAANGIAIICPDTSPRGEGVPDEPQNWQFGSGAGFYLDATQEPYAKNYRMETYIRDELPDLVSRHFPVDMTRQGIFGHSMGGHGAITLALKNPQRYASVSAFAPIAQPSTAGWSRPAFEKYLGTDERAWRPYDATLLIADGHRLRDLLVDQGTADGFLDEGLRPQLLEVACAAAGIPLELQMRDGYDHSYNFISTFMAQHVAWHAQRLVKG</sequence>
<feature type="active site" description="Charge relay system" evidence="7">
    <location>
        <position position="256"/>
    </location>
</feature>
<keyword evidence="4 8" id="KW-0378">Hydrolase</keyword>
<dbReference type="NCBIfam" id="TIGR02821">
    <property type="entry name" value="fghA_ester_D"/>
    <property type="match status" value="1"/>
</dbReference>
<evidence type="ECO:0000256" key="4">
    <source>
        <dbReference type="ARBA" id="ARBA00022801"/>
    </source>
</evidence>
<evidence type="ECO:0000256" key="8">
    <source>
        <dbReference type="RuleBase" id="RU363068"/>
    </source>
</evidence>
<evidence type="ECO:0000256" key="5">
    <source>
        <dbReference type="ARBA" id="ARBA00047590"/>
    </source>
</evidence>
<dbReference type="Pfam" id="PF00756">
    <property type="entry name" value="Esterase"/>
    <property type="match status" value="1"/>
</dbReference>
<dbReference type="AlphaFoldDB" id="A0A0N1N4K1"/>
<dbReference type="GO" id="GO:0005829">
    <property type="term" value="C:cytosol"/>
    <property type="evidence" value="ECO:0007669"/>
    <property type="project" value="TreeGrafter"/>
</dbReference>
<dbReference type="PANTHER" id="PTHR10061">
    <property type="entry name" value="S-FORMYLGLUTATHIONE HYDROLASE"/>
    <property type="match status" value="1"/>
</dbReference>
<accession>A0A0N1N4K1</accession>
<gene>
    <name evidence="9" type="ORF">AE618_07770</name>
</gene>
<dbReference type="InterPro" id="IPR014186">
    <property type="entry name" value="S-formylglutathione_hydrol"/>
</dbReference>
<dbReference type="GO" id="GO:0018738">
    <property type="term" value="F:S-formylglutathione hydrolase activity"/>
    <property type="evidence" value="ECO:0007669"/>
    <property type="project" value="UniProtKB-UniRule"/>
</dbReference>
<dbReference type="InterPro" id="IPR000801">
    <property type="entry name" value="Esterase-like"/>
</dbReference>
<dbReference type="RefSeq" id="WP_054208465.1">
    <property type="nucleotide sequence ID" value="NZ_LGSZ01000028.1"/>
</dbReference>
<dbReference type="FunFam" id="3.40.50.1820:FF:000002">
    <property type="entry name" value="S-formylglutathione hydrolase"/>
    <property type="match status" value="1"/>
</dbReference>
<dbReference type="Proteomes" id="UP000037822">
    <property type="component" value="Unassembled WGS sequence"/>
</dbReference>
<feature type="active site" description="Charge relay system" evidence="7">
    <location>
        <position position="223"/>
    </location>
</feature>
<dbReference type="EMBL" id="LGSZ01000028">
    <property type="protein sequence ID" value="KPH81628.1"/>
    <property type="molecule type" value="Genomic_DNA"/>
</dbReference>
<dbReference type="EC" id="3.1.2.12" evidence="2 6"/>
<evidence type="ECO:0000256" key="1">
    <source>
        <dbReference type="ARBA" id="ARBA00005622"/>
    </source>
</evidence>
<dbReference type="SUPFAM" id="SSF53474">
    <property type="entry name" value="alpha/beta-Hydrolases"/>
    <property type="match status" value="1"/>
</dbReference>
<evidence type="ECO:0000313" key="9">
    <source>
        <dbReference type="EMBL" id="KPH81628.1"/>
    </source>
</evidence>
<protein>
    <recommendedName>
        <fullName evidence="2 6">S-formylglutathione hydrolase</fullName>
        <ecNumber evidence="2 6">3.1.2.12</ecNumber>
    </recommendedName>
</protein>
<dbReference type="PANTHER" id="PTHR10061:SF0">
    <property type="entry name" value="S-FORMYLGLUTATHIONE HYDROLASE"/>
    <property type="match status" value="1"/>
</dbReference>
<organism evidence="9 10">
    <name type="scientific">Bosea vaviloviae</name>
    <dbReference type="NCBI Taxonomy" id="1526658"/>
    <lineage>
        <taxon>Bacteria</taxon>
        <taxon>Pseudomonadati</taxon>
        <taxon>Pseudomonadota</taxon>
        <taxon>Alphaproteobacteria</taxon>
        <taxon>Hyphomicrobiales</taxon>
        <taxon>Boseaceae</taxon>
        <taxon>Bosea</taxon>
    </lineage>
</organism>
<dbReference type="Gene3D" id="3.40.50.1820">
    <property type="entry name" value="alpha/beta hydrolase"/>
    <property type="match status" value="1"/>
</dbReference>
<dbReference type="GO" id="GO:0052689">
    <property type="term" value="F:carboxylic ester hydrolase activity"/>
    <property type="evidence" value="ECO:0007669"/>
    <property type="project" value="UniProtKB-KW"/>
</dbReference>
<dbReference type="OrthoDB" id="9782200at2"/>
<evidence type="ECO:0000256" key="7">
    <source>
        <dbReference type="PIRSR" id="PIRSR614186-1"/>
    </source>
</evidence>
<dbReference type="PATRIC" id="fig|1526658.3.peg.2232"/>
<evidence type="ECO:0000313" key="10">
    <source>
        <dbReference type="Proteomes" id="UP000037822"/>
    </source>
</evidence>
<evidence type="ECO:0000256" key="6">
    <source>
        <dbReference type="NCBIfam" id="TIGR02821"/>
    </source>
</evidence>
<keyword evidence="10" id="KW-1185">Reference proteome</keyword>
<dbReference type="InterPro" id="IPR029058">
    <property type="entry name" value="AB_hydrolase_fold"/>
</dbReference>
<name>A0A0N1N4K1_9HYPH</name>
<comment type="similarity">
    <text evidence="1 8">Belongs to the esterase D family.</text>
</comment>
<keyword evidence="3 8" id="KW-0719">Serine esterase</keyword>
<proteinExistence type="inferred from homology"/>
<comment type="catalytic activity">
    <reaction evidence="5 8">
        <text>S-formylglutathione + H2O = formate + glutathione + H(+)</text>
        <dbReference type="Rhea" id="RHEA:14961"/>
        <dbReference type="ChEBI" id="CHEBI:15377"/>
        <dbReference type="ChEBI" id="CHEBI:15378"/>
        <dbReference type="ChEBI" id="CHEBI:15740"/>
        <dbReference type="ChEBI" id="CHEBI:57688"/>
        <dbReference type="ChEBI" id="CHEBI:57925"/>
        <dbReference type="EC" id="3.1.2.12"/>
    </reaction>
</comment>
<comment type="caution">
    <text evidence="9">The sequence shown here is derived from an EMBL/GenBank/DDBJ whole genome shotgun (WGS) entry which is preliminary data.</text>
</comment>